<dbReference type="Pfam" id="PF22085">
    <property type="entry name" value="NorB_cytochrome_c-like"/>
    <property type="match status" value="1"/>
</dbReference>
<comment type="caution">
    <text evidence="3">The sequence shown here is derived from an EMBL/GenBank/DDBJ whole genome shotgun (WGS) entry which is preliminary data.</text>
</comment>
<accession>A0A2A5ACY7</accession>
<evidence type="ECO:0000256" key="1">
    <source>
        <dbReference type="SAM" id="Phobius"/>
    </source>
</evidence>
<keyword evidence="1" id="KW-0812">Transmembrane</keyword>
<feature type="transmembrane region" description="Helical" evidence="1">
    <location>
        <begin position="491"/>
        <end position="516"/>
    </location>
</feature>
<feature type="transmembrane region" description="Helical" evidence="1">
    <location>
        <begin position="642"/>
        <end position="665"/>
    </location>
</feature>
<proteinExistence type="predicted"/>
<dbReference type="InterPro" id="IPR036927">
    <property type="entry name" value="Cyt_c_oxase-like_su1_sf"/>
</dbReference>
<name>A0A2A5ACY7_9GAMM</name>
<gene>
    <name evidence="3" type="ORF">COA96_18000</name>
</gene>
<dbReference type="GO" id="GO:0009060">
    <property type="term" value="P:aerobic respiration"/>
    <property type="evidence" value="ECO:0007669"/>
    <property type="project" value="InterPro"/>
</dbReference>
<organism evidence="3 4">
    <name type="scientific">SAR86 cluster bacterium</name>
    <dbReference type="NCBI Taxonomy" id="2030880"/>
    <lineage>
        <taxon>Bacteria</taxon>
        <taxon>Pseudomonadati</taxon>
        <taxon>Pseudomonadota</taxon>
        <taxon>Gammaproteobacteria</taxon>
        <taxon>SAR86 cluster</taxon>
    </lineage>
</organism>
<feature type="transmembrane region" description="Helical" evidence="1">
    <location>
        <begin position="426"/>
        <end position="447"/>
    </location>
</feature>
<feature type="transmembrane region" description="Helical" evidence="1">
    <location>
        <begin position="677"/>
        <end position="695"/>
    </location>
</feature>
<dbReference type="Gene3D" id="1.20.210.10">
    <property type="entry name" value="Cytochrome c oxidase-like, subunit I domain"/>
    <property type="match status" value="1"/>
</dbReference>
<dbReference type="PANTHER" id="PTHR10422">
    <property type="entry name" value="CYTOCHROME C OXIDASE SUBUNIT 1"/>
    <property type="match status" value="1"/>
</dbReference>
<feature type="transmembrane region" description="Helical" evidence="1">
    <location>
        <begin position="378"/>
        <end position="398"/>
    </location>
</feature>
<evidence type="ECO:0000313" key="3">
    <source>
        <dbReference type="EMBL" id="PCJ17123.1"/>
    </source>
</evidence>
<evidence type="ECO:0000313" key="4">
    <source>
        <dbReference type="Proteomes" id="UP000218327"/>
    </source>
</evidence>
<feature type="transmembrane region" description="Helical" evidence="1">
    <location>
        <begin position="528"/>
        <end position="551"/>
    </location>
</feature>
<keyword evidence="1" id="KW-1133">Transmembrane helix</keyword>
<feature type="transmembrane region" description="Helical" evidence="1">
    <location>
        <begin position="599"/>
        <end position="622"/>
    </location>
</feature>
<feature type="transmembrane region" description="Helical" evidence="1">
    <location>
        <begin position="557"/>
        <end position="579"/>
    </location>
</feature>
<feature type="transmembrane region" description="Helical" evidence="1">
    <location>
        <begin position="459"/>
        <end position="479"/>
    </location>
</feature>
<dbReference type="EMBL" id="NVVJ01000110">
    <property type="protein sequence ID" value="PCJ17123.1"/>
    <property type="molecule type" value="Genomic_DNA"/>
</dbReference>
<dbReference type="InterPro" id="IPR054309">
    <property type="entry name" value="NorB_cytochrome_c-like"/>
</dbReference>
<feature type="transmembrane region" description="Helical" evidence="1">
    <location>
        <begin position="297"/>
        <end position="320"/>
    </location>
</feature>
<dbReference type="SUPFAM" id="SSF81442">
    <property type="entry name" value="Cytochrome c oxidase subunit I-like"/>
    <property type="match status" value="1"/>
</dbReference>
<sequence length="764" mass="86644">MSHYKNLFSVKRLWIMLGGSMLVMFSILLYFGNEIYHQAPPIPSSVQTSSGEQIFNLEEIQHGQNVWQSLGGMQRGSIWGHGSYLAPDWSADWLHREAISWLQESAQQRYSQDFEQLDIEPSEVLKTLLRLEIRKNTYSASTGQVIVSDIRARAIANVSRHYAAVFQGGGDAASEVLREQYAFANSVTLSDENMHALNAFFFWTSWSTVTNRPDKEISYTSNWPHEPLVGNTPPASLFMWTIISIMLLLGGIGALVWFYAYQFDHWRDEMEPEGGIAKHNLLADAKITPSMRATAKYFWTVTVLIAAQVLLGIITAHYAIEGQEFYGFPIAEYLPYAITRTWHTQLAILWIVTAWLAAGLYFAPLISGQEPRFQRFGVNFLFTCLLVIVVGSFAGEWLGVRQYIQDMTINFWFGHQGYEYIDLGRFWQIFLFIGLLLWLTLMFRALLPALKNSSNKSLLTLLLIASTAIGLLYGTGLFWGQHTHISIVEYWRWWVVHLWVEGVFEVFATTIVALLFVNMGLLRYTTALTSVLFATIIFLSGGVLGTFHHLYFSGTPLSVLALGGVFSALEVVPLAVIGFEAYHHSRLESKAPWIEYYKWPLMFFSGVIFWNLVGAGLLGFLINPPLALYYMQGLNTTATHGHAALFGVYGMLGIGLMLFCLRGLAPEKNWNDNWLKLAFWSLNIGLAMMVVMSLLPQGLWQTFNSYKYGYWYARSAELVHSPLMENLVWARVPGDTVFAVGVFALCAFTFRLYFPKKLKEPEKA</sequence>
<feature type="domain" description="Nitric oxide reductase subunit B cytochrome c-like" evidence="2">
    <location>
        <begin position="43"/>
        <end position="225"/>
    </location>
</feature>
<feature type="transmembrane region" description="Helical" evidence="1">
    <location>
        <begin position="347"/>
        <end position="366"/>
    </location>
</feature>
<protein>
    <submittedName>
        <fullName evidence="3">Nitric oxide reductase large subunit</fullName>
    </submittedName>
</protein>
<feature type="transmembrane region" description="Helical" evidence="1">
    <location>
        <begin position="736"/>
        <end position="754"/>
    </location>
</feature>
<dbReference type="GO" id="GO:0020037">
    <property type="term" value="F:heme binding"/>
    <property type="evidence" value="ECO:0007669"/>
    <property type="project" value="InterPro"/>
</dbReference>
<evidence type="ECO:0000259" key="2">
    <source>
        <dbReference type="Pfam" id="PF22085"/>
    </source>
</evidence>
<dbReference type="PANTHER" id="PTHR10422:SF38">
    <property type="entry name" value="CYTOCHROME B SUBUNIT OF NITRIC OXIDE REDUCTASE"/>
    <property type="match status" value="1"/>
</dbReference>
<feature type="transmembrane region" description="Helical" evidence="1">
    <location>
        <begin position="237"/>
        <end position="260"/>
    </location>
</feature>
<keyword evidence="1" id="KW-0472">Membrane</keyword>
<dbReference type="AlphaFoldDB" id="A0A2A5ACY7"/>
<reference evidence="4" key="1">
    <citation type="submission" date="2017-08" db="EMBL/GenBank/DDBJ databases">
        <title>A dynamic microbial community with high functional redundancy inhabits the cold, oxic subseafloor aquifer.</title>
        <authorList>
            <person name="Tully B.J."/>
            <person name="Wheat C.G."/>
            <person name="Glazer B.T."/>
            <person name="Huber J.A."/>
        </authorList>
    </citation>
    <scope>NUCLEOTIDE SEQUENCE [LARGE SCALE GENOMIC DNA]</scope>
</reference>
<dbReference type="Proteomes" id="UP000218327">
    <property type="component" value="Unassembled WGS sequence"/>
</dbReference>
<dbReference type="GO" id="GO:0016020">
    <property type="term" value="C:membrane"/>
    <property type="evidence" value="ECO:0007669"/>
    <property type="project" value="InterPro"/>
</dbReference>
<feature type="transmembrane region" description="Helical" evidence="1">
    <location>
        <begin position="12"/>
        <end position="32"/>
    </location>
</feature>
<dbReference type="InterPro" id="IPR000883">
    <property type="entry name" value="Cyt_C_Oxase_1"/>
</dbReference>
<dbReference type="GO" id="GO:0004129">
    <property type="term" value="F:cytochrome-c oxidase activity"/>
    <property type="evidence" value="ECO:0007669"/>
    <property type="project" value="InterPro"/>
</dbReference>
<dbReference type="Pfam" id="PF00115">
    <property type="entry name" value="COX1"/>
    <property type="match status" value="1"/>
</dbReference>